<feature type="compositionally biased region" description="Basic and acidic residues" evidence="1">
    <location>
        <begin position="40"/>
        <end position="52"/>
    </location>
</feature>
<reference evidence="3" key="2">
    <citation type="submission" date="2023-11" db="UniProtKB">
        <authorList>
            <consortium name="WormBaseParasite"/>
        </authorList>
    </citation>
    <scope>IDENTIFICATION</scope>
</reference>
<evidence type="ECO:0000313" key="3">
    <source>
        <dbReference type="WBParaSite" id="TREG1_108000.1"/>
    </source>
</evidence>
<evidence type="ECO:0000313" key="2">
    <source>
        <dbReference type="Proteomes" id="UP000050795"/>
    </source>
</evidence>
<proteinExistence type="predicted"/>
<feature type="compositionally biased region" description="Polar residues" evidence="1">
    <location>
        <begin position="55"/>
        <end position="65"/>
    </location>
</feature>
<dbReference type="AlphaFoldDB" id="A0AA85IWL0"/>
<reference evidence="2" key="1">
    <citation type="submission" date="2022-06" db="EMBL/GenBank/DDBJ databases">
        <authorList>
            <person name="Berger JAMES D."/>
            <person name="Berger JAMES D."/>
        </authorList>
    </citation>
    <scope>NUCLEOTIDE SEQUENCE [LARGE SCALE GENOMIC DNA]</scope>
</reference>
<keyword evidence="2" id="KW-1185">Reference proteome</keyword>
<name>A0AA85IWL0_TRIRE</name>
<protein>
    <submittedName>
        <fullName evidence="3">Uncharacterized protein</fullName>
    </submittedName>
</protein>
<evidence type="ECO:0000256" key="1">
    <source>
        <dbReference type="SAM" id="MobiDB-lite"/>
    </source>
</evidence>
<dbReference type="Proteomes" id="UP000050795">
    <property type="component" value="Unassembled WGS sequence"/>
</dbReference>
<dbReference type="WBParaSite" id="TREG1_108000.1">
    <property type="protein sequence ID" value="TREG1_108000.1"/>
    <property type="gene ID" value="TREG1_108000"/>
</dbReference>
<feature type="region of interest" description="Disordered" evidence="1">
    <location>
        <begin position="25"/>
        <end position="65"/>
    </location>
</feature>
<accession>A0AA85IWL0</accession>
<organism evidence="2 3">
    <name type="scientific">Trichobilharzia regenti</name>
    <name type="common">Nasal bird schistosome</name>
    <dbReference type="NCBI Taxonomy" id="157069"/>
    <lineage>
        <taxon>Eukaryota</taxon>
        <taxon>Metazoa</taxon>
        <taxon>Spiralia</taxon>
        <taxon>Lophotrochozoa</taxon>
        <taxon>Platyhelminthes</taxon>
        <taxon>Trematoda</taxon>
        <taxon>Digenea</taxon>
        <taxon>Strigeidida</taxon>
        <taxon>Schistosomatoidea</taxon>
        <taxon>Schistosomatidae</taxon>
        <taxon>Trichobilharzia</taxon>
    </lineage>
</organism>
<sequence>MENLEDLDSARGWFMLGVTQNRRLTSENRPTNCPAEEAAGEDRTPGEHRQDGGYENNQQQHPASITINGRDLKEVTSFTHLSSIEHCLNYRQVERTRMSNRARIGKARNTHIHQPEINLENQSSSLSQHQQQNSVGFSIQTWSSQSVLLYG</sequence>